<feature type="transmembrane region" description="Helical" evidence="2">
    <location>
        <begin position="864"/>
        <end position="886"/>
    </location>
</feature>
<keyword evidence="4" id="KW-1185">Reference proteome</keyword>
<dbReference type="eggNOG" id="COG0841">
    <property type="taxonomic scope" value="Bacteria"/>
</dbReference>
<feature type="transmembrane region" description="Helical" evidence="2">
    <location>
        <begin position="12"/>
        <end position="31"/>
    </location>
</feature>
<feature type="transmembrane region" description="Helical" evidence="2">
    <location>
        <begin position="969"/>
        <end position="996"/>
    </location>
</feature>
<name>A0A078M2Z8_9STAP</name>
<keyword evidence="2" id="KW-0472">Membrane</keyword>
<feature type="transmembrane region" description="Helical" evidence="2">
    <location>
        <begin position="350"/>
        <end position="369"/>
    </location>
</feature>
<evidence type="ECO:0000313" key="4">
    <source>
        <dbReference type="Proteomes" id="UP000044136"/>
    </source>
</evidence>
<dbReference type="STRING" id="1461582.BN1048_01526"/>
<proteinExistence type="predicted"/>
<dbReference type="HOGENOM" id="CLU_002755_1_2_9"/>
<keyword evidence="2" id="KW-1133">Transmembrane helix</keyword>
<gene>
    <name evidence="3" type="primary">swrC_1</name>
    <name evidence="3" type="ORF">BN1048_01526</name>
</gene>
<feature type="transmembrane region" description="Helical" evidence="2">
    <location>
        <begin position="892"/>
        <end position="915"/>
    </location>
</feature>
<dbReference type="OrthoDB" id="9757876at2"/>
<feature type="transmembrane region" description="Helical" evidence="2">
    <location>
        <begin position="945"/>
        <end position="963"/>
    </location>
</feature>
<feature type="coiled-coil region" evidence="1">
    <location>
        <begin position="662"/>
        <end position="689"/>
    </location>
</feature>
<dbReference type="GO" id="GO:0042910">
    <property type="term" value="F:xenobiotic transmembrane transporter activity"/>
    <property type="evidence" value="ECO:0007669"/>
    <property type="project" value="TreeGrafter"/>
</dbReference>
<dbReference type="AlphaFoldDB" id="A0A078M2Z8"/>
<dbReference type="Gene3D" id="1.20.1640.10">
    <property type="entry name" value="Multidrug efflux transporter AcrB transmembrane domain"/>
    <property type="match status" value="2"/>
</dbReference>
<dbReference type="InterPro" id="IPR001036">
    <property type="entry name" value="Acrflvin-R"/>
</dbReference>
<dbReference type="SUPFAM" id="SSF82866">
    <property type="entry name" value="Multidrug efflux transporter AcrB transmembrane domain"/>
    <property type="match status" value="2"/>
</dbReference>
<dbReference type="Gene3D" id="3.30.70.1440">
    <property type="entry name" value="Multidrug efflux transporter AcrB pore domain"/>
    <property type="match status" value="1"/>
</dbReference>
<reference evidence="3 4" key="1">
    <citation type="submission" date="2014-07" db="EMBL/GenBank/DDBJ databases">
        <authorList>
            <person name="Urmite Genomes Urmite Genomes"/>
        </authorList>
    </citation>
    <scope>NUCLEOTIDE SEQUENCE [LARGE SCALE GENOMIC DNA]</scope>
    <source>
        <strain evidence="3 4">13MG44_air</strain>
    </source>
</reference>
<dbReference type="SUPFAM" id="SSF82693">
    <property type="entry name" value="Multidrug efflux transporter AcrB pore domain, PN1, PN2, PC1 and PC2 subdomains"/>
    <property type="match status" value="2"/>
</dbReference>
<keyword evidence="2" id="KW-0812">Transmembrane</keyword>
<evidence type="ECO:0000256" key="1">
    <source>
        <dbReference type="SAM" id="Coils"/>
    </source>
</evidence>
<keyword evidence="1" id="KW-0175">Coiled coil</keyword>
<feature type="transmembrane region" description="Helical" evidence="2">
    <location>
        <begin position="457"/>
        <end position="478"/>
    </location>
</feature>
<evidence type="ECO:0000313" key="3">
    <source>
        <dbReference type="EMBL" id="CEA01893.1"/>
    </source>
</evidence>
<protein>
    <submittedName>
        <fullName evidence="3">Swarming motility protein SwrC</fullName>
    </submittedName>
</protein>
<feature type="transmembrane region" description="Helical" evidence="2">
    <location>
        <begin position="381"/>
        <end position="404"/>
    </location>
</feature>
<evidence type="ECO:0000256" key="2">
    <source>
        <dbReference type="SAM" id="Phobius"/>
    </source>
</evidence>
<feature type="transmembrane region" description="Helical" evidence="2">
    <location>
        <begin position="425"/>
        <end position="445"/>
    </location>
</feature>
<organism evidence="3 4">
    <name type="scientific">Jeotgalicoccus saudimassiliensis</name>
    <dbReference type="NCBI Taxonomy" id="1461582"/>
    <lineage>
        <taxon>Bacteria</taxon>
        <taxon>Bacillati</taxon>
        <taxon>Bacillota</taxon>
        <taxon>Bacilli</taxon>
        <taxon>Bacillales</taxon>
        <taxon>Staphylococcaceae</taxon>
        <taxon>Jeotgalicoccus</taxon>
    </lineage>
</organism>
<accession>A0A078M2Z8</accession>
<feature type="transmembrane region" description="Helical" evidence="2">
    <location>
        <begin position="325"/>
        <end position="343"/>
    </location>
</feature>
<dbReference type="Pfam" id="PF00873">
    <property type="entry name" value="ACR_tran"/>
    <property type="match status" value="1"/>
</dbReference>
<dbReference type="EMBL" id="CCSE01000001">
    <property type="protein sequence ID" value="CEA01893.1"/>
    <property type="molecule type" value="Genomic_DNA"/>
</dbReference>
<dbReference type="PANTHER" id="PTHR32063:SF18">
    <property type="entry name" value="CATION EFFLUX SYSTEM PROTEIN"/>
    <property type="match status" value="1"/>
</dbReference>
<sequence length="1005" mass="110020">MRKLADLLLKRSLLFIVLIFTVSVVGVYTFLTIDQREIPETEVNLINVITAWPGADKDDIEENVTNIIETEMFSISDIEDVSSVSEDNVSVLTLSLSDGSTPDNVLNDVNNLVQSISGDLPENAAQPEVESITNAFPLLSYQIHSDSFENLEAVRGDVESLKQEIIQMNGVDSVTIKGYRESAYEIQLDWDALAEEQLNPNEIMNEIDLSLSPVILGQDVQDDEIIRLSFEDETALRTLEEVRIGEDRVPLLDVASIESVESTPEDIVQYNGEDAISFTVFLSSEEDVPSVSENVESVINDSFDNMPDNVTVDNISSERENVEDIFIGLYTSLLIAVIAVIIGTSIGLSLFGSITVMLTVLISIFIGLIPVPWMGVDLNQISVIGLIIALGILVDDSIVVNDNIERRFTLGDSKGDAIYNGVKEVAPSVIASTAAIVFTFSPLLLLSGANGDFIKALPSILISTMIVSTVLALTFIPAMRNVIPYKKVPKNPGLLGKAFTWGSKVYADKVLPKVLKRPVLSFLAILIVTLLSVGLVRFTPFEFFPEADRSEVTIDLIFNEGQTIQKTHEDTEEVLAHLLEVMDHVEGSSIFTGEGLPNLFGASLDQSGENTAQIALQIDKEKMSASATIDEYEAPLREAFPDAKIFMNTIIQGPPASAPITVEFFEEDLDTLSSEVAELTEQLENEGAIVTSSIGNPVDTLQYSIDYDALEENGISISQVKNELNMISEGIPMQEIIEDGSSKELSLKYADEFNLDNVDIVNIEDGRPETYPLSDFVTVSETEDTPAIQHKNGERTAELQVYSDDGANIESLISDYSNSLDGSTEVIVGGESSDQTDFFIEISILFSVILILVYLVIAFEFNSLVLPLIIVFSIFLAISGGIIGLFVTQTPISFLGIMGMVSLTGIVVRNAIVLIDFIEIRRKDGSVDDIYEAIYESGRARFKPIILTTVTSILALIPVAFSGDVLFEPLAVTVIAGLAFSTLLSMLATPALYYFYYKFKYGKKK</sequence>
<dbReference type="RefSeq" id="WP_035809963.1">
    <property type="nucleotide sequence ID" value="NZ_CCSE01000001.1"/>
</dbReference>
<dbReference type="InterPro" id="IPR027463">
    <property type="entry name" value="AcrB_DN_DC_subdom"/>
</dbReference>
<dbReference type="Gene3D" id="3.30.70.1430">
    <property type="entry name" value="Multidrug efflux transporter AcrB pore domain"/>
    <property type="match status" value="2"/>
</dbReference>
<dbReference type="PRINTS" id="PR00702">
    <property type="entry name" value="ACRIFLAVINRP"/>
</dbReference>
<feature type="transmembrane region" description="Helical" evidence="2">
    <location>
        <begin position="838"/>
        <end position="857"/>
    </location>
</feature>
<dbReference type="Gene3D" id="3.30.2090.10">
    <property type="entry name" value="Multidrug efflux transporter AcrB TolC docking domain, DN and DC subdomains"/>
    <property type="match status" value="2"/>
</dbReference>
<feature type="transmembrane region" description="Helical" evidence="2">
    <location>
        <begin position="519"/>
        <end position="538"/>
    </location>
</feature>
<dbReference type="GO" id="GO:0005886">
    <property type="term" value="C:plasma membrane"/>
    <property type="evidence" value="ECO:0007669"/>
    <property type="project" value="TreeGrafter"/>
</dbReference>
<dbReference type="PANTHER" id="PTHR32063">
    <property type="match status" value="1"/>
</dbReference>
<dbReference type="Proteomes" id="UP000044136">
    <property type="component" value="Unassembled WGS sequence"/>
</dbReference>
<dbReference type="Gene3D" id="3.30.70.1320">
    <property type="entry name" value="Multidrug efflux transporter AcrB pore domain like"/>
    <property type="match status" value="1"/>
</dbReference>